<keyword evidence="1" id="KW-0732">Signal</keyword>
<name>A0A6A6TYW3_9PEZI</name>
<organism evidence="2 3">
    <name type="scientific">Microthyrium microscopicum</name>
    <dbReference type="NCBI Taxonomy" id="703497"/>
    <lineage>
        <taxon>Eukaryota</taxon>
        <taxon>Fungi</taxon>
        <taxon>Dikarya</taxon>
        <taxon>Ascomycota</taxon>
        <taxon>Pezizomycotina</taxon>
        <taxon>Dothideomycetes</taxon>
        <taxon>Dothideomycetes incertae sedis</taxon>
        <taxon>Microthyriales</taxon>
        <taxon>Microthyriaceae</taxon>
        <taxon>Microthyrium</taxon>
    </lineage>
</organism>
<proteinExistence type="predicted"/>
<sequence length="188" mass="20125">MKLSLLSLFSLAACTIATAIPANIESRQARRDPVQYNIDRVTAAVNNLNKVLAVGPGNDGSSATTYFQNSLNANKILIDELRAGTGEIKQVKGIYEAQALSIVLPVTSIVNSISTAATTWTKNKKAAVYVGAHNAVIDSITLLQAEAAGFVQAILDQENFFNSGVGSYTWVPSITTAYTTAIREYRKP</sequence>
<feature type="chain" id="PRO_5025521567" evidence="1">
    <location>
        <begin position="20"/>
        <end position="188"/>
    </location>
</feature>
<protein>
    <submittedName>
        <fullName evidence="2">Uncharacterized protein</fullName>
    </submittedName>
</protein>
<accession>A0A6A6TYW3</accession>
<evidence type="ECO:0000313" key="3">
    <source>
        <dbReference type="Proteomes" id="UP000799302"/>
    </source>
</evidence>
<keyword evidence="3" id="KW-1185">Reference proteome</keyword>
<reference evidence="2" key="1">
    <citation type="journal article" date="2020" name="Stud. Mycol.">
        <title>101 Dothideomycetes genomes: a test case for predicting lifestyles and emergence of pathogens.</title>
        <authorList>
            <person name="Haridas S."/>
            <person name="Albert R."/>
            <person name="Binder M."/>
            <person name="Bloem J."/>
            <person name="Labutti K."/>
            <person name="Salamov A."/>
            <person name="Andreopoulos B."/>
            <person name="Baker S."/>
            <person name="Barry K."/>
            <person name="Bills G."/>
            <person name="Bluhm B."/>
            <person name="Cannon C."/>
            <person name="Castanera R."/>
            <person name="Culley D."/>
            <person name="Daum C."/>
            <person name="Ezra D."/>
            <person name="Gonzalez J."/>
            <person name="Henrissat B."/>
            <person name="Kuo A."/>
            <person name="Liang C."/>
            <person name="Lipzen A."/>
            <person name="Lutzoni F."/>
            <person name="Magnuson J."/>
            <person name="Mondo S."/>
            <person name="Nolan M."/>
            <person name="Ohm R."/>
            <person name="Pangilinan J."/>
            <person name="Park H.-J."/>
            <person name="Ramirez L."/>
            <person name="Alfaro M."/>
            <person name="Sun H."/>
            <person name="Tritt A."/>
            <person name="Yoshinaga Y."/>
            <person name="Zwiers L.-H."/>
            <person name="Turgeon B."/>
            <person name="Goodwin S."/>
            <person name="Spatafora J."/>
            <person name="Crous P."/>
            <person name="Grigoriev I."/>
        </authorList>
    </citation>
    <scope>NUCLEOTIDE SEQUENCE</scope>
    <source>
        <strain evidence="2">CBS 115976</strain>
    </source>
</reference>
<dbReference type="Proteomes" id="UP000799302">
    <property type="component" value="Unassembled WGS sequence"/>
</dbReference>
<dbReference type="EMBL" id="MU004241">
    <property type="protein sequence ID" value="KAF2664890.1"/>
    <property type="molecule type" value="Genomic_DNA"/>
</dbReference>
<gene>
    <name evidence="2" type="ORF">BT63DRAFT_428848</name>
</gene>
<dbReference type="AlphaFoldDB" id="A0A6A6TYW3"/>
<evidence type="ECO:0000256" key="1">
    <source>
        <dbReference type="SAM" id="SignalP"/>
    </source>
</evidence>
<evidence type="ECO:0000313" key="2">
    <source>
        <dbReference type="EMBL" id="KAF2664890.1"/>
    </source>
</evidence>
<feature type="signal peptide" evidence="1">
    <location>
        <begin position="1"/>
        <end position="19"/>
    </location>
</feature>